<keyword evidence="3" id="KW-1185">Reference proteome</keyword>
<sequence>MKPTVEQAIELYKMCQNLTSMYLAVNLVTIDERTQSIYILAGEDLEVLINNKGEVTIL</sequence>
<protein>
    <recommendedName>
        <fullName evidence="1">DUF6888 domain-containing protein</fullName>
    </recommendedName>
</protein>
<gene>
    <name evidence="2" type="ORF">NIES267_48360</name>
</gene>
<dbReference type="OrthoDB" id="427187at2"/>
<dbReference type="AlphaFoldDB" id="A0A1Z4LVR4"/>
<organism evidence="2 3">
    <name type="scientific">Calothrix parasitica NIES-267</name>
    <dbReference type="NCBI Taxonomy" id="1973488"/>
    <lineage>
        <taxon>Bacteria</taxon>
        <taxon>Bacillati</taxon>
        <taxon>Cyanobacteriota</taxon>
        <taxon>Cyanophyceae</taxon>
        <taxon>Nostocales</taxon>
        <taxon>Calotrichaceae</taxon>
        <taxon>Calothrix</taxon>
    </lineage>
</organism>
<reference evidence="2 3" key="1">
    <citation type="submission" date="2017-06" db="EMBL/GenBank/DDBJ databases">
        <title>Genome sequencing of cyanobaciteial culture collection at National Institute for Environmental Studies (NIES).</title>
        <authorList>
            <person name="Hirose Y."/>
            <person name="Shimura Y."/>
            <person name="Fujisawa T."/>
            <person name="Nakamura Y."/>
            <person name="Kawachi M."/>
        </authorList>
    </citation>
    <scope>NUCLEOTIDE SEQUENCE [LARGE SCALE GENOMIC DNA]</scope>
    <source>
        <strain evidence="2 3">NIES-267</strain>
    </source>
</reference>
<dbReference type="EMBL" id="AP018227">
    <property type="protein sequence ID" value="BAY85336.1"/>
    <property type="molecule type" value="Genomic_DNA"/>
</dbReference>
<proteinExistence type="predicted"/>
<dbReference type="Pfam" id="PF21828">
    <property type="entry name" value="DUF6888"/>
    <property type="match status" value="1"/>
</dbReference>
<dbReference type="InterPro" id="IPR054181">
    <property type="entry name" value="DUF6888"/>
</dbReference>
<dbReference type="Proteomes" id="UP000218418">
    <property type="component" value="Chromosome"/>
</dbReference>
<accession>A0A1Z4LVR4</accession>
<name>A0A1Z4LVR4_9CYAN</name>
<feature type="domain" description="DUF6888" evidence="1">
    <location>
        <begin position="2"/>
        <end position="55"/>
    </location>
</feature>
<evidence type="ECO:0000313" key="2">
    <source>
        <dbReference type="EMBL" id="BAY85336.1"/>
    </source>
</evidence>
<evidence type="ECO:0000259" key="1">
    <source>
        <dbReference type="Pfam" id="PF21828"/>
    </source>
</evidence>
<evidence type="ECO:0000313" key="3">
    <source>
        <dbReference type="Proteomes" id="UP000218418"/>
    </source>
</evidence>